<feature type="compositionally biased region" description="Polar residues" evidence="1">
    <location>
        <begin position="39"/>
        <end position="55"/>
    </location>
</feature>
<feature type="compositionally biased region" description="Polar residues" evidence="1">
    <location>
        <begin position="1"/>
        <end position="17"/>
    </location>
</feature>
<sequence>MDVDGATSSVPPINPDTQEQDHTPPAQQKEHAPHALINPITSLPFNPDQIRSTNFEPPRQIKKQPSSTSRVSLPACYEKQLRRNKCYKLPLVKLIVFIQTLTANRQITLKTDSRLNQHCDVHELVQDIDSGAIGVLVLMLCEGND</sequence>
<accession>A0A368RSC2</accession>
<dbReference type="EMBL" id="CM003534">
    <property type="protein sequence ID" value="RCV32983.1"/>
    <property type="molecule type" value="Genomic_DNA"/>
</dbReference>
<gene>
    <name evidence="2" type="ORF">SETIT_7G046500v2</name>
</gene>
<evidence type="ECO:0000256" key="1">
    <source>
        <dbReference type="SAM" id="MobiDB-lite"/>
    </source>
</evidence>
<name>A0A368RSC2_SETIT</name>
<evidence type="ECO:0000313" key="2">
    <source>
        <dbReference type="EMBL" id="RCV32983.1"/>
    </source>
</evidence>
<dbReference type="AlphaFoldDB" id="A0A368RSC2"/>
<proteinExistence type="predicted"/>
<reference evidence="2" key="1">
    <citation type="journal article" date="2012" name="Nat. Biotechnol.">
        <title>Reference genome sequence of the model plant Setaria.</title>
        <authorList>
            <person name="Bennetzen J.L."/>
            <person name="Schmutz J."/>
            <person name="Wang H."/>
            <person name="Percifield R."/>
            <person name="Hawkins J."/>
            <person name="Pontaroli A.C."/>
            <person name="Estep M."/>
            <person name="Feng L."/>
            <person name="Vaughn J.N."/>
            <person name="Grimwood J."/>
            <person name="Jenkins J."/>
            <person name="Barry K."/>
            <person name="Lindquist E."/>
            <person name="Hellsten U."/>
            <person name="Deshpande S."/>
            <person name="Wang X."/>
            <person name="Wu X."/>
            <person name="Mitros T."/>
            <person name="Triplett J."/>
            <person name="Yang X."/>
            <person name="Ye C.Y."/>
            <person name="Mauro-Herrera M."/>
            <person name="Wang L."/>
            <person name="Li P."/>
            <person name="Sharma M."/>
            <person name="Sharma R."/>
            <person name="Ronald P.C."/>
            <person name="Panaud O."/>
            <person name="Kellogg E.A."/>
            <person name="Brutnell T.P."/>
            <person name="Doust A.N."/>
            <person name="Tuskan G.A."/>
            <person name="Rokhsar D."/>
            <person name="Devos K.M."/>
        </authorList>
    </citation>
    <scope>NUCLEOTIDE SEQUENCE [LARGE SCALE GENOMIC DNA]</scope>
    <source>
        <strain evidence="2">Yugu1</strain>
    </source>
</reference>
<organism evidence="2">
    <name type="scientific">Setaria italica</name>
    <name type="common">Foxtail millet</name>
    <name type="synonym">Panicum italicum</name>
    <dbReference type="NCBI Taxonomy" id="4555"/>
    <lineage>
        <taxon>Eukaryota</taxon>
        <taxon>Viridiplantae</taxon>
        <taxon>Streptophyta</taxon>
        <taxon>Embryophyta</taxon>
        <taxon>Tracheophyta</taxon>
        <taxon>Spermatophyta</taxon>
        <taxon>Magnoliopsida</taxon>
        <taxon>Liliopsida</taxon>
        <taxon>Poales</taxon>
        <taxon>Poaceae</taxon>
        <taxon>PACMAD clade</taxon>
        <taxon>Panicoideae</taxon>
        <taxon>Panicodae</taxon>
        <taxon>Paniceae</taxon>
        <taxon>Cenchrinae</taxon>
        <taxon>Setaria</taxon>
    </lineage>
</organism>
<reference evidence="2" key="2">
    <citation type="submission" date="2015-07" db="EMBL/GenBank/DDBJ databases">
        <authorList>
            <person name="Noorani M."/>
        </authorList>
    </citation>
    <scope>NUCLEOTIDE SEQUENCE</scope>
    <source>
        <strain evidence="2">Yugu1</strain>
    </source>
</reference>
<feature type="region of interest" description="Disordered" evidence="1">
    <location>
        <begin position="1"/>
        <end position="69"/>
    </location>
</feature>
<protein>
    <submittedName>
        <fullName evidence="2">Uncharacterized protein</fullName>
    </submittedName>
</protein>